<protein>
    <submittedName>
        <fullName evidence="2">Uncharacterized protein</fullName>
    </submittedName>
</protein>
<gene>
    <name evidence="2" type="ORF">ECRASSUSDP1_LOCUS4694</name>
</gene>
<proteinExistence type="predicted"/>
<sequence>MKRSLKIKFDNSEFSHKPFVQQLWDKRDHCSIRILETAIFGADGKLKQWFFSNRKLRLLKKHAANTSIFTLENAFIKDGPKDPEMCAIKRSYPPSVLEIQTQRDISKTFDSSKHPPMIISYDDFQKICHRALLPSLSSKGNVISLQLMIKPAMDALYRVIYVENIFINEENDQMDCYECYSTSFKSAFGLEEVKSHPADAQDYTPSAEYMDLINENTEKAKTMTSHLINEALETKLKKTSDEVIKYIKKFHKINSASLEFIMDSQGLLYLINLETSNASIKKRAARSNRRIRLQSSKIRRNKFSTLRLSQEGSREQLRSRAQNYSKIRKQSTPQIVPKSRKYIKKQYSIDRDAASNRVKILTSKLGSATKMINYIHKNQNRKDLFNKDVQEEIKKVNQEMQLKYDKIKKEKDFEYQKIQKMADVREKLEKELQQVEHK</sequence>
<name>A0AAD1XA50_EUPCR</name>
<reference evidence="2" key="1">
    <citation type="submission" date="2023-07" db="EMBL/GenBank/DDBJ databases">
        <authorList>
            <consortium name="AG Swart"/>
            <person name="Singh M."/>
            <person name="Singh A."/>
            <person name="Seah K."/>
            <person name="Emmerich C."/>
        </authorList>
    </citation>
    <scope>NUCLEOTIDE SEQUENCE</scope>
    <source>
        <strain evidence="2">DP1</strain>
    </source>
</reference>
<dbReference type="EMBL" id="CAMPGE010004512">
    <property type="protein sequence ID" value="CAI2363361.1"/>
    <property type="molecule type" value="Genomic_DNA"/>
</dbReference>
<feature type="coiled-coil region" evidence="1">
    <location>
        <begin position="386"/>
        <end position="438"/>
    </location>
</feature>
<keyword evidence="1" id="KW-0175">Coiled coil</keyword>
<evidence type="ECO:0000256" key="1">
    <source>
        <dbReference type="SAM" id="Coils"/>
    </source>
</evidence>
<dbReference type="AlphaFoldDB" id="A0AAD1XA50"/>
<evidence type="ECO:0000313" key="3">
    <source>
        <dbReference type="Proteomes" id="UP001295684"/>
    </source>
</evidence>
<organism evidence="2 3">
    <name type="scientific">Euplotes crassus</name>
    <dbReference type="NCBI Taxonomy" id="5936"/>
    <lineage>
        <taxon>Eukaryota</taxon>
        <taxon>Sar</taxon>
        <taxon>Alveolata</taxon>
        <taxon>Ciliophora</taxon>
        <taxon>Intramacronucleata</taxon>
        <taxon>Spirotrichea</taxon>
        <taxon>Hypotrichia</taxon>
        <taxon>Euplotida</taxon>
        <taxon>Euplotidae</taxon>
        <taxon>Moneuplotes</taxon>
    </lineage>
</organism>
<accession>A0AAD1XA50</accession>
<comment type="caution">
    <text evidence="2">The sequence shown here is derived from an EMBL/GenBank/DDBJ whole genome shotgun (WGS) entry which is preliminary data.</text>
</comment>
<dbReference type="Proteomes" id="UP001295684">
    <property type="component" value="Unassembled WGS sequence"/>
</dbReference>
<keyword evidence="3" id="KW-1185">Reference proteome</keyword>
<evidence type="ECO:0000313" key="2">
    <source>
        <dbReference type="EMBL" id="CAI2363361.1"/>
    </source>
</evidence>